<sequence>MLPAFMPVMQRADWDCGVVCLIMLLNVTPKDAYAAARACIRNVEKGGIDVRGMKQIARRLRKSLIVVRDPTPEQLTDATGILYGRKPRGWHYMLLFQGVIYDPSDGVVWDLDEACRYKRFKPRVLLLDAT</sequence>
<dbReference type="EMBL" id="MT141865">
    <property type="protein sequence ID" value="QJA71340.1"/>
    <property type="molecule type" value="Genomic_DNA"/>
</dbReference>
<name>A0A6M3JN94_9ZZZZ</name>
<protein>
    <submittedName>
        <fullName evidence="1">Putative guanylylate cyclase</fullName>
    </submittedName>
</protein>
<gene>
    <name evidence="1" type="ORF">MM415A03257_0007</name>
</gene>
<reference evidence="1" key="1">
    <citation type="submission" date="2020-03" db="EMBL/GenBank/DDBJ databases">
        <title>The deep terrestrial virosphere.</title>
        <authorList>
            <person name="Holmfeldt K."/>
            <person name="Nilsson E."/>
            <person name="Simone D."/>
            <person name="Lopez-Fernandez M."/>
            <person name="Wu X."/>
            <person name="de Brujin I."/>
            <person name="Lundin D."/>
            <person name="Andersson A."/>
            <person name="Bertilsson S."/>
            <person name="Dopson M."/>
        </authorList>
    </citation>
    <scope>NUCLEOTIDE SEQUENCE</scope>
    <source>
        <strain evidence="1">MM415A03257</strain>
    </source>
</reference>
<dbReference type="AlphaFoldDB" id="A0A6M3JN94"/>
<proteinExistence type="predicted"/>
<evidence type="ECO:0000313" key="1">
    <source>
        <dbReference type="EMBL" id="QJA71340.1"/>
    </source>
</evidence>
<organism evidence="1">
    <name type="scientific">viral metagenome</name>
    <dbReference type="NCBI Taxonomy" id="1070528"/>
    <lineage>
        <taxon>unclassified sequences</taxon>
        <taxon>metagenomes</taxon>
        <taxon>organismal metagenomes</taxon>
    </lineage>
</organism>
<accession>A0A6M3JN94</accession>